<dbReference type="GO" id="GO:0005980">
    <property type="term" value="P:glycogen catabolic process"/>
    <property type="evidence" value="ECO:0007669"/>
    <property type="project" value="TreeGrafter"/>
</dbReference>
<gene>
    <name evidence="4" type="ORF">L3X38_014693</name>
</gene>
<keyword evidence="5" id="KW-1185">Reference proteome</keyword>
<comment type="cofactor">
    <cofactor evidence="2">
        <name>pyridoxal 5'-phosphate</name>
        <dbReference type="ChEBI" id="CHEBI:597326"/>
    </cofactor>
</comment>
<comment type="similarity">
    <text evidence="1 2">Belongs to the glycogen phosphorylase family.</text>
</comment>
<dbReference type="PANTHER" id="PTHR11468:SF30">
    <property type="entry name" value="ALPHA-1,4 GLUCAN PHOSPHORYLASE"/>
    <property type="match status" value="1"/>
</dbReference>
<feature type="coiled-coil region" evidence="3">
    <location>
        <begin position="33"/>
        <end position="86"/>
    </location>
</feature>
<dbReference type="AlphaFoldDB" id="A0AAD4WNU9"/>
<keyword evidence="3" id="KW-0175">Coiled coil</keyword>
<evidence type="ECO:0000313" key="4">
    <source>
        <dbReference type="EMBL" id="KAI5346814.1"/>
    </source>
</evidence>
<proteinExistence type="inferred from homology"/>
<dbReference type="Pfam" id="PF00343">
    <property type="entry name" value="Phosphorylase"/>
    <property type="match status" value="1"/>
</dbReference>
<comment type="function">
    <text evidence="2">Allosteric enzyme that catalyzes the rate-limiting step in glycogen catabolism, the phosphorolytic cleavage of glycogen to produce glucose-1-phosphate, and plays a central role in maintaining cellular and organismal glucose homeostasis.</text>
</comment>
<sequence>MWPTRDLQAISRAVMGSSDPMVDPPLAVMKDGVSKLDEAVKEKSIQIEELKTARAQDYVKMQEAVMETMVNTHEEMKGDLQQLQKQMSIRMANLAIVCSHTANGVSKVHSELLKAKLFKDLYELWP</sequence>
<evidence type="ECO:0000256" key="2">
    <source>
        <dbReference type="RuleBase" id="RU000587"/>
    </source>
</evidence>
<evidence type="ECO:0000313" key="5">
    <source>
        <dbReference type="Proteomes" id="UP001054821"/>
    </source>
</evidence>
<dbReference type="Gene3D" id="3.40.50.2000">
    <property type="entry name" value="Glycogen Phosphorylase B"/>
    <property type="match status" value="1"/>
</dbReference>
<dbReference type="EMBL" id="JAJFAZ020000002">
    <property type="protein sequence ID" value="KAI5346814.1"/>
    <property type="molecule type" value="Genomic_DNA"/>
</dbReference>
<comment type="caution">
    <text evidence="4">The sequence shown here is derived from an EMBL/GenBank/DDBJ whole genome shotgun (WGS) entry which is preliminary data.</text>
</comment>
<keyword evidence="2" id="KW-0808">Transferase</keyword>
<accession>A0AAD4WNU9</accession>
<dbReference type="PANTHER" id="PTHR11468">
    <property type="entry name" value="GLYCOGEN PHOSPHORYLASE"/>
    <property type="match status" value="1"/>
</dbReference>
<comment type="catalytic activity">
    <reaction evidence="2">
        <text>[(1-&gt;4)-alpha-D-glucosyl](n) + phosphate = [(1-&gt;4)-alpha-D-glucosyl](n-1) + alpha-D-glucose 1-phosphate</text>
        <dbReference type="Rhea" id="RHEA:41732"/>
        <dbReference type="Rhea" id="RHEA-COMP:9584"/>
        <dbReference type="Rhea" id="RHEA-COMP:9586"/>
        <dbReference type="ChEBI" id="CHEBI:15444"/>
        <dbReference type="ChEBI" id="CHEBI:43474"/>
        <dbReference type="ChEBI" id="CHEBI:58601"/>
        <dbReference type="EC" id="2.4.1.1"/>
    </reaction>
</comment>
<keyword evidence="2" id="KW-0328">Glycosyltransferase</keyword>
<evidence type="ECO:0000256" key="3">
    <source>
        <dbReference type="SAM" id="Coils"/>
    </source>
</evidence>
<reference evidence="4 5" key="1">
    <citation type="journal article" date="2022" name="G3 (Bethesda)">
        <title>Whole-genome sequence and methylome profiling of the almond [Prunus dulcis (Mill.) D.A. Webb] cultivar 'Nonpareil'.</title>
        <authorList>
            <person name="D'Amico-Willman K.M."/>
            <person name="Ouma W.Z."/>
            <person name="Meulia T."/>
            <person name="Sideli G.M."/>
            <person name="Gradziel T.M."/>
            <person name="Fresnedo-Ramirez J."/>
        </authorList>
    </citation>
    <scope>NUCLEOTIDE SEQUENCE [LARGE SCALE GENOMIC DNA]</scope>
    <source>
        <strain evidence="4">Clone GOH B32 T37-40</strain>
    </source>
</reference>
<dbReference type="GO" id="GO:0008184">
    <property type="term" value="F:glycogen phosphorylase activity"/>
    <property type="evidence" value="ECO:0007669"/>
    <property type="project" value="InterPro"/>
</dbReference>
<dbReference type="GO" id="GO:0030170">
    <property type="term" value="F:pyridoxal phosphate binding"/>
    <property type="evidence" value="ECO:0007669"/>
    <property type="project" value="TreeGrafter"/>
</dbReference>
<name>A0AAD4WNU9_PRUDU</name>
<keyword evidence="2" id="KW-0119">Carbohydrate metabolism</keyword>
<organism evidence="4 5">
    <name type="scientific">Prunus dulcis</name>
    <name type="common">Almond</name>
    <name type="synonym">Amygdalus dulcis</name>
    <dbReference type="NCBI Taxonomy" id="3755"/>
    <lineage>
        <taxon>Eukaryota</taxon>
        <taxon>Viridiplantae</taxon>
        <taxon>Streptophyta</taxon>
        <taxon>Embryophyta</taxon>
        <taxon>Tracheophyta</taxon>
        <taxon>Spermatophyta</taxon>
        <taxon>Magnoliopsida</taxon>
        <taxon>eudicotyledons</taxon>
        <taxon>Gunneridae</taxon>
        <taxon>Pentapetalae</taxon>
        <taxon>rosids</taxon>
        <taxon>fabids</taxon>
        <taxon>Rosales</taxon>
        <taxon>Rosaceae</taxon>
        <taxon>Amygdaloideae</taxon>
        <taxon>Amygdaleae</taxon>
        <taxon>Prunus</taxon>
    </lineage>
</organism>
<protein>
    <recommendedName>
        <fullName evidence="2">Alpha-1,4 glucan phosphorylase</fullName>
        <ecNumber evidence="2">2.4.1.1</ecNumber>
    </recommendedName>
</protein>
<dbReference type="SUPFAM" id="SSF53756">
    <property type="entry name" value="UDP-Glycosyltransferase/glycogen phosphorylase"/>
    <property type="match status" value="1"/>
</dbReference>
<dbReference type="InterPro" id="IPR000811">
    <property type="entry name" value="Glyco_trans_35"/>
</dbReference>
<dbReference type="GO" id="GO:0005737">
    <property type="term" value="C:cytoplasm"/>
    <property type="evidence" value="ECO:0007669"/>
    <property type="project" value="TreeGrafter"/>
</dbReference>
<evidence type="ECO:0000256" key="1">
    <source>
        <dbReference type="ARBA" id="ARBA00006047"/>
    </source>
</evidence>
<dbReference type="Proteomes" id="UP001054821">
    <property type="component" value="Chromosome 2"/>
</dbReference>
<keyword evidence="2" id="KW-0663">Pyridoxal phosphate</keyword>
<dbReference type="EC" id="2.4.1.1" evidence="2"/>